<dbReference type="OrthoDB" id="10255641at2759"/>
<keyword evidence="2" id="KW-1185">Reference proteome</keyword>
<sequence length="189" mass="20710">MTILALYGLSALLILTSLSMFANMITQKLGSLQDPMQIWNALNTLGLLPIRVRAWIFSTIVGLANPYAKTINFRITELRKGRACGVMKETKEVSNPFRCVHAAALVTFGETVGGLALLTLLGKKDRVILTNISAEYVKVSRGLLTASSVVPPIKDRDATEITTYVLVKNASFETVSKLTLTWKVDLSDH</sequence>
<dbReference type="Proteomes" id="UP000726737">
    <property type="component" value="Unassembled WGS sequence"/>
</dbReference>
<dbReference type="InterPro" id="IPR029069">
    <property type="entry name" value="HotDog_dom_sf"/>
</dbReference>
<dbReference type="InterPro" id="IPR027961">
    <property type="entry name" value="DUF4442"/>
</dbReference>
<dbReference type="Gene3D" id="3.10.129.10">
    <property type="entry name" value="Hotdog Thioesterase"/>
    <property type="match status" value="1"/>
</dbReference>
<evidence type="ECO:0008006" key="3">
    <source>
        <dbReference type="Google" id="ProtNLM"/>
    </source>
</evidence>
<evidence type="ECO:0000313" key="2">
    <source>
        <dbReference type="Proteomes" id="UP000726737"/>
    </source>
</evidence>
<protein>
    <recommendedName>
        <fullName evidence="3">DUF4442 domain-containing protein</fullName>
    </recommendedName>
</protein>
<dbReference type="Pfam" id="PF14539">
    <property type="entry name" value="DUF4442"/>
    <property type="match status" value="1"/>
</dbReference>
<dbReference type="AlphaFoldDB" id="A0A9P6TW31"/>
<evidence type="ECO:0000313" key="1">
    <source>
        <dbReference type="EMBL" id="KAG0249694.1"/>
    </source>
</evidence>
<dbReference type="SUPFAM" id="SSF54637">
    <property type="entry name" value="Thioesterase/thiol ester dehydrase-isomerase"/>
    <property type="match status" value="1"/>
</dbReference>
<dbReference type="EMBL" id="JAAAJA010000781">
    <property type="protein sequence ID" value="KAG0249694.1"/>
    <property type="molecule type" value="Genomic_DNA"/>
</dbReference>
<reference evidence="1" key="1">
    <citation type="journal article" date="2020" name="Fungal Divers.">
        <title>Resolving the Mortierellaceae phylogeny through synthesis of multi-gene phylogenetics and phylogenomics.</title>
        <authorList>
            <person name="Vandepol N."/>
            <person name="Liber J."/>
            <person name="Desiro A."/>
            <person name="Na H."/>
            <person name="Kennedy M."/>
            <person name="Barry K."/>
            <person name="Grigoriev I.V."/>
            <person name="Miller A.N."/>
            <person name="O'Donnell K."/>
            <person name="Stajich J.E."/>
            <person name="Bonito G."/>
        </authorList>
    </citation>
    <scope>NUCLEOTIDE SEQUENCE</scope>
    <source>
        <strain evidence="1">KOD948</strain>
    </source>
</reference>
<gene>
    <name evidence="1" type="ORF">BG011_009031</name>
</gene>
<comment type="caution">
    <text evidence="1">The sequence shown here is derived from an EMBL/GenBank/DDBJ whole genome shotgun (WGS) entry which is preliminary data.</text>
</comment>
<organism evidence="1 2">
    <name type="scientific">Mortierella polycephala</name>
    <dbReference type="NCBI Taxonomy" id="41804"/>
    <lineage>
        <taxon>Eukaryota</taxon>
        <taxon>Fungi</taxon>
        <taxon>Fungi incertae sedis</taxon>
        <taxon>Mucoromycota</taxon>
        <taxon>Mortierellomycotina</taxon>
        <taxon>Mortierellomycetes</taxon>
        <taxon>Mortierellales</taxon>
        <taxon>Mortierellaceae</taxon>
        <taxon>Mortierella</taxon>
    </lineage>
</organism>
<accession>A0A9P6TW31</accession>
<proteinExistence type="predicted"/>
<name>A0A9P6TW31_9FUNG</name>